<organism evidence="2 3">
    <name type="scientific">Pseudozyma antarctica (strain T-34)</name>
    <name type="common">Yeast</name>
    <name type="synonym">Candida antarctica</name>
    <dbReference type="NCBI Taxonomy" id="1151754"/>
    <lineage>
        <taxon>Eukaryota</taxon>
        <taxon>Fungi</taxon>
        <taxon>Dikarya</taxon>
        <taxon>Basidiomycota</taxon>
        <taxon>Ustilaginomycotina</taxon>
        <taxon>Ustilaginomycetes</taxon>
        <taxon>Ustilaginales</taxon>
        <taxon>Ustilaginaceae</taxon>
        <taxon>Moesziomyces</taxon>
    </lineage>
</organism>
<gene>
    <name evidence="2" type="ORF">PANT_7d00108</name>
</gene>
<proteinExistence type="predicted"/>
<accession>M9LU04</accession>
<evidence type="ECO:0000256" key="1">
    <source>
        <dbReference type="SAM" id="MobiDB-lite"/>
    </source>
</evidence>
<dbReference type="AlphaFoldDB" id="M9LU04"/>
<evidence type="ECO:0000313" key="2">
    <source>
        <dbReference type="EMBL" id="GAC72459.1"/>
    </source>
</evidence>
<feature type="compositionally biased region" description="Polar residues" evidence="1">
    <location>
        <begin position="1"/>
        <end position="11"/>
    </location>
</feature>
<evidence type="ECO:0000313" key="3">
    <source>
        <dbReference type="Proteomes" id="UP000011976"/>
    </source>
</evidence>
<feature type="region of interest" description="Disordered" evidence="1">
    <location>
        <begin position="1"/>
        <end position="57"/>
    </location>
</feature>
<name>M9LU04_PSEA3</name>
<protein>
    <submittedName>
        <fullName evidence="2">Uncharacterized protein</fullName>
    </submittedName>
</protein>
<sequence>MPSQTGRTGRISSLAKPARPLALRPLTGNSAAATGLVRASRTQPSCAGGDTASRHFPASSLQRAPVGRAAEQARWRSPAQPRFRSRRLAPPGQFTRRCTRTESVVLSAARRRAVPLRCSTLSKRVHFFAGVAQSSALAHHPPRSHHLGRLRFEQQPRLSLHRSVNFTHTAMAILAVRSRSTPL</sequence>
<dbReference type="Proteomes" id="UP000011976">
    <property type="component" value="Unassembled WGS sequence"/>
</dbReference>
<reference evidence="3" key="1">
    <citation type="journal article" date="2013" name="Genome Announc.">
        <title>Genome sequence of the basidiomycetous yeast Pseudozyma antarctica T-34, a producer of the glycolipid biosurfactants mannosylerythritol lipids.</title>
        <authorList>
            <person name="Morita T."/>
            <person name="Koike H."/>
            <person name="Koyama Y."/>
            <person name="Hagiwara H."/>
            <person name="Ito E."/>
            <person name="Fukuoka T."/>
            <person name="Imura T."/>
            <person name="Machida M."/>
            <person name="Kitamoto D."/>
        </authorList>
    </citation>
    <scope>NUCLEOTIDE SEQUENCE [LARGE SCALE GENOMIC DNA]</scope>
    <source>
        <strain evidence="3">T-34</strain>
    </source>
</reference>
<dbReference type="EMBL" id="DF196773">
    <property type="protein sequence ID" value="GAC72459.1"/>
    <property type="molecule type" value="Genomic_DNA"/>
</dbReference>